<feature type="compositionally biased region" description="Low complexity" evidence="2">
    <location>
        <begin position="701"/>
        <end position="712"/>
    </location>
</feature>
<feature type="region of interest" description="Disordered" evidence="2">
    <location>
        <begin position="123"/>
        <end position="190"/>
    </location>
</feature>
<keyword evidence="4" id="KW-1185">Reference proteome</keyword>
<feature type="compositionally biased region" description="Gly residues" evidence="2">
    <location>
        <begin position="682"/>
        <end position="700"/>
    </location>
</feature>
<sequence>MDQDPGTEELSLDSILQVTDVQVVQSVDAGSLKWILKKLQQADEGQGERIAALERANEALKEQLEQLKEQQNGLALQTFGGGGLEDGRVSPDGKENGVQVLKGLPKRVDALEMAIKLGAHKLGAQPQGDAGSDVGEKLTDAETGSRQGSRSASADGGAAAEQQQEGNAGEEMGGEGSGSADAGGSRPQKQMALPELQRRLEDLEAKLKEAEKVLPTAKKAAEQAAAKAVEKAGQAGPHFFTAGLPRKGSAGPGLDAAGVDGAQGIVGNAGAMGGAGLEGSAGVGGRTGSAGGAGAAGKAGEAGRDGAPGTVRVLHLNDDGSVDPTQLIKVVNEGAADIAQLRMLLDVLHRKQDQAALAGLQDHAGGALSSYQGSQATGGAGGAALEGAEAGLSAQQQQAMGDGKDAGRNPVDGGRSDQMPGKGRGFPWDPTKATAALQGVHSVEDTLPFIKDLYDMVSGKVDRLPFEDLLRRVDRIHQMAASTGREHVSHEMLPLADHGNTTSSGFPGEGLERHAGSADASAARPADTHETAAAGDDDPLTLSARLKTLMNKVGDLAFTVMQLQSSARPGAQCGVDGAAGGVDEATAKQEADLQQRLMDLEMQLGRKADQATVDALKLQLALQGGGPRGPPIIQRDFTYSSSAEEGDAGGAVLAQQQQQQQGRQQQQQARPSGTGSKASVGGDVGDGGNGDGSGGAGDAGRQGVQGAAQRQGGTEGGLLPMLEDLMADKATKAEVTALTTALGQHPDYKLDVRNAVMEAKRAADAAAVARADTASQADEIAHLQRLLSGMASREEVGGLAQQVGDMLMTQLPRDNEPLKMVLAQAQTEEQQPKPGSQQQARAPSSHSSAAHVGSGKGGGGDTDSMLKMINALAKELEANGTNSLSPCSQADQQSSNSQGASSGGAAGGGVGFVDGPKDPAGNKASIEGEGTKPAGGAAGATKAGTADLVNGREPSNHRGALSRLIKALGRQSIQQKMDWFDPEVLNRIAVRMGTVDALLKSPLLQGPKVTAGSAATPDQGGRDVENQMRRLTKEIRMLKENQAAPPQFTGGFKDNTSGDYAMLAGKPIMGYRCMACDRPLEKLDDRPGPYIPTAQMPLKMPPGLSQGGFNANRVPGSTASSLSPEPSLQKVPGAKKAGPVDPDKRGPQHWYSETSESGRAAENLPRHDVGPRLPPGGWRGNNSTSPMMNSPKSSLPEISQPQKRSSSPTRGSPPPQAATAAPPQVQRQRSEPEAPGLPADHAQIQANMLPSL</sequence>
<feature type="region of interest" description="Disordered" evidence="2">
    <location>
        <begin position="641"/>
        <end position="718"/>
    </location>
</feature>
<accession>A0ABQ7GQ79</accession>
<feature type="compositionally biased region" description="Gly residues" evidence="2">
    <location>
        <begin position="901"/>
        <end position="912"/>
    </location>
</feature>
<gene>
    <name evidence="3" type="ORF">DUNSADRAFT_5441</name>
</gene>
<protein>
    <submittedName>
        <fullName evidence="3">Uncharacterized protein</fullName>
    </submittedName>
</protein>
<evidence type="ECO:0000256" key="2">
    <source>
        <dbReference type="SAM" id="MobiDB-lite"/>
    </source>
</evidence>
<organism evidence="3 4">
    <name type="scientific">Dunaliella salina</name>
    <name type="common">Green alga</name>
    <name type="synonym">Protococcus salinus</name>
    <dbReference type="NCBI Taxonomy" id="3046"/>
    <lineage>
        <taxon>Eukaryota</taxon>
        <taxon>Viridiplantae</taxon>
        <taxon>Chlorophyta</taxon>
        <taxon>core chlorophytes</taxon>
        <taxon>Chlorophyceae</taxon>
        <taxon>CS clade</taxon>
        <taxon>Chlamydomonadales</taxon>
        <taxon>Dunaliellaceae</taxon>
        <taxon>Dunaliella</taxon>
    </lineage>
</organism>
<feature type="region of interest" description="Disordered" evidence="2">
    <location>
        <begin position="287"/>
        <end position="310"/>
    </location>
</feature>
<evidence type="ECO:0000313" key="3">
    <source>
        <dbReference type="EMBL" id="KAF5836751.1"/>
    </source>
</evidence>
<keyword evidence="1" id="KW-0175">Coiled coil</keyword>
<feature type="compositionally biased region" description="Polar residues" evidence="2">
    <location>
        <begin position="1115"/>
        <end position="1126"/>
    </location>
</feature>
<feature type="compositionally biased region" description="Low complexity" evidence="2">
    <location>
        <begin position="888"/>
        <end position="900"/>
    </location>
</feature>
<evidence type="ECO:0000256" key="1">
    <source>
        <dbReference type="SAM" id="Coils"/>
    </source>
</evidence>
<feature type="compositionally biased region" description="Low complexity" evidence="2">
    <location>
        <begin position="655"/>
        <end position="668"/>
    </location>
</feature>
<dbReference type="Proteomes" id="UP000815325">
    <property type="component" value="Unassembled WGS sequence"/>
</dbReference>
<feature type="region of interest" description="Disordered" evidence="2">
    <location>
        <begin position="495"/>
        <end position="537"/>
    </location>
</feature>
<feature type="compositionally biased region" description="Low complexity" evidence="2">
    <location>
        <begin position="144"/>
        <end position="170"/>
    </location>
</feature>
<feature type="compositionally biased region" description="Low complexity" evidence="2">
    <location>
        <begin position="836"/>
        <end position="853"/>
    </location>
</feature>
<feature type="region of interest" description="Disordered" evidence="2">
    <location>
        <begin position="826"/>
        <end position="864"/>
    </location>
</feature>
<dbReference type="EMBL" id="MU069644">
    <property type="protein sequence ID" value="KAF5836751.1"/>
    <property type="molecule type" value="Genomic_DNA"/>
</dbReference>
<feature type="compositionally biased region" description="Polar residues" evidence="2">
    <location>
        <begin position="1180"/>
        <end position="1203"/>
    </location>
</feature>
<evidence type="ECO:0000313" key="4">
    <source>
        <dbReference type="Proteomes" id="UP000815325"/>
    </source>
</evidence>
<feature type="compositionally biased region" description="Polar residues" evidence="2">
    <location>
        <begin position="826"/>
        <end position="835"/>
    </location>
</feature>
<feature type="coiled-coil region" evidence="1">
    <location>
        <begin position="50"/>
        <end position="77"/>
    </location>
</feature>
<feature type="region of interest" description="Disordered" evidence="2">
    <location>
        <begin position="390"/>
        <end position="429"/>
    </location>
</feature>
<feature type="compositionally biased region" description="Low complexity" evidence="2">
    <location>
        <begin position="927"/>
        <end position="942"/>
    </location>
</feature>
<proteinExistence type="predicted"/>
<name>A0ABQ7GQ79_DUNSA</name>
<feature type="region of interest" description="Disordered" evidence="2">
    <location>
        <begin position="1092"/>
        <end position="1252"/>
    </location>
</feature>
<comment type="caution">
    <text evidence="3">The sequence shown here is derived from an EMBL/GenBank/DDBJ whole genome shotgun (WGS) entry which is preliminary data.</text>
</comment>
<feature type="compositionally biased region" description="Gly residues" evidence="2">
    <location>
        <begin position="287"/>
        <end position="297"/>
    </location>
</feature>
<feature type="region of interest" description="Disordered" evidence="2">
    <location>
        <begin position="880"/>
        <end position="942"/>
    </location>
</feature>
<reference evidence="3" key="1">
    <citation type="submission" date="2017-08" db="EMBL/GenBank/DDBJ databases">
        <authorList>
            <person name="Polle J.E."/>
            <person name="Barry K."/>
            <person name="Cushman J."/>
            <person name="Schmutz J."/>
            <person name="Tran D."/>
            <person name="Hathwaick L.T."/>
            <person name="Yim W.C."/>
            <person name="Jenkins J."/>
            <person name="Mckie-Krisberg Z.M."/>
            <person name="Prochnik S."/>
            <person name="Lindquist E."/>
            <person name="Dockter R.B."/>
            <person name="Adam C."/>
            <person name="Molina H."/>
            <person name="Bunkerborg J."/>
            <person name="Jin E."/>
            <person name="Buchheim M."/>
            <person name="Magnuson J."/>
        </authorList>
    </citation>
    <scope>NUCLEOTIDE SEQUENCE</scope>
    <source>
        <strain evidence="3">CCAP 19/18</strain>
    </source>
</reference>
<feature type="compositionally biased region" description="Low complexity" evidence="2">
    <location>
        <begin position="1217"/>
        <end position="1227"/>
    </location>
</feature>